<name>A0A0A9EQG8_ARUDO</name>
<reference evidence="1" key="1">
    <citation type="submission" date="2014-09" db="EMBL/GenBank/DDBJ databases">
        <authorList>
            <person name="Magalhaes I.L.F."/>
            <person name="Oliveira U."/>
            <person name="Santos F.R."/>
            <person name="Vidigal T.H.D.A."/>
            <person name="Brescovit A.D."/>
            <person name="Santos A.J."/>
        </authorList>
    </citation>
    <scope>NUCLEOTIDE SEQUENCE</scope>
    <source>
        <tissue evidence="1">Shoot tissue taken approximately 20 cm above the soil surface</tissue>
    </source>
</reference>
<organism evidence="1">
    <name type="scientific">Arundo donax</name>
    <name type="common">Giant reed</name>
    <name type="synonym">Donax arundinaceus</name>
    <dbReference type="NCBI Taxonomy" id="35708"/>
    <lineage>
        <taxon>Eukaryota</taxon>
        <taxon>Viridiplantae</taxon>
        <taxon>Streptophyta</taxon>
        <taxon>Embryophyta</taxon>
        <taxon>Tracheophyta</taxon>
        <taxon>Spermatophyta</taxon>
        <taxon>Magnoliopsida</taxon>
        <taxon>Liliopsida</taxon>
        <taxon>Poales</taxon>
        <taxon>Poaceae</taxon>
        <taxon>PACMAD clade</taxon>
        <taxon>Arundinoideae</taxon>
        <taxon>Arundineae</taxon>
        <taxon>Arundo</taxon>
    </lineage>
</organism>
<sequence length="37" mass="4175">MEEGMTQQGRGAAAAVLAPSSLWMEEGTVQRRQERRR</sequence>
<protein>
    <submittedName>
        <fullName evidence="1">Uncharacterized protein</fullName>
    </submittedName>
</protein>
<reference evidence="1" key="2">
    <citation type="journal article" date="2015" name="Data Brief">
        <title>Shoot transcriptome of the giant reed, Arundo donax.</title>
        <authorList>
            <person name="Barrero R.A."/>
            <person name="Guerrero F.D."/>
            <person name="Moolhuijzen P."/>
            <person name="Goolsby J.A."/>
            <person name="Tidwell J."/>
            <person name="Bellgard S.E."/>
            <person name="Bellgard M.I."/>
        </authorList>
    </citation>
    <scope>NUCLEOTIDE SEQUENCE</scope>
    <source>
        <tissue evidence="1">Shoot tissue taken approximately 20 cm above the soil surface</tissue>
    </source>
</reference>
<dbReference type="AlphaFoldDB" id="A0A0A9EQG8"/>
<accession>A0A0A9EQG8</accession>
<evidence type="ECO:0000313" key="1">
    <source>
        <dbReference type="EMBL" id="JAE02352.1"/>
    </source>
</evidence>
<dbReference type="EMBL" id="GBRH01195544">
    <property type="protein sequence ID" value="JAE02352.1"/>
    <property type="molecule type" value="Transcribed_RNA"/>
</dbReference>
<proteinExistence type="predicted"/>